<keyword evidence="9" id="KW-1185">Reference proteome</keyword>
<evidence type="ECO:0000313" key="9">
    <source>
        <dbReference type="Proteomes" id="UP000703661"/>
    </source>
</evidence>
<keyword evidence="4 7" id="KW-1133">Transmembrane helix</keyword>
<feature type="transmembrane region" description="Helical" evidence="7">
    <location>
        <begin position="12"/>
        <end position="35"/>
    </location>
</feature>
<feature type="region of interest" description="Disordered" evidence="6">
    <location>
        <begin position="124"/>
        <end position="150"/>
    </location>
</feature>
<name>A0A9P6T1M5_9FUNG</name>
<accession>A0A9P6T1M5</accession>
<feature type="non-terminal residue" evidence="8">
    <location>
        <position position="797"/>
    </location>
</feature>
<evidence type="ECO:0000256" key="1">
    <source>
        <dbReference type="ARBA" id="ARBA00004141"/>
    </source>
</evidence>
<comment type="caution">
    <text evidence="8">The sequence shown here is derived from an EMBL/GenBank/DDBJ whole genome shotgun (WGS) entry which is preliminary data.</text>
</comment>
<dbReference type="EMBL" id="JAAAID010000364">
    <property type="protein sequence ID" value="KAG0018421.1"/>
    <property type="molecule type" value="Genomic_DNA"/>
</dbReference>
<evidence type="ECO:0000256" key="4">
    <source>
        <dbReference type="ARBA" id="ARBA00022989"/>
    </source>
</evidence>
<feature type="transmembrane region" description="Helical" evidence="7">
    <location>
        <begin position="691"/>
        <end position="710"/>
    </location>
</feature>
<feature type="transmembrane region" description="Helical" evidence="7">
    <location>
        <begin position="745"/>
        <end position="764"/>
    </location>
</feature>
<comment type="similarity">
    <text evidence="2">Belongs to the autoinducer-2 exporter (AI-2E) (TC 2.A.86) family.</text>
</comment>
<dbReference type="AlphaFoldDB" id="A0A9P6T1M5"/>
<reference evidence="8" key="1">
    <citation type="journal article" date="2020" name="Fungal Divers.">
        <title>Resolving the Mortierellaceae phylogeny through synthesis of multi-gene phylogenetics and phylogenomics.</title>
        <authorList>
            <person name="Vandepol N."/>
            <person name="Liber J."/>
            <person name="Desiro A."/>
            <person name="Na H."/>
            <person name="Kennedy M."/>
            <person name="Barry K."/>
            <person name="Grigoriev I.V."/>
            <person name="Miller A.N."/>
            <person name="O'Donnell K."/>
            <person name="Stajich J.E."/>
            <person name="Bonito G."/>
        </authorList>
    </citation>
    <scope>NUCLEOTIDE SEQUENCE</scope>
    <source>
        <strain evidence="8">NRRL 2769</strain>
    </source>
</reference>
<dbReference type="PANTHER" id="PTHR21716:SF4">
    <property type="entry name" value="TRANSMEMBRANE PROTEIN 245"/>
    <property type="match status" value="1"/>
</dbReference>
<evidence type="ECO:0000256" key="5">
    <source>
        <dbReference type="ARBA" id="ARBA00023136"/>
    </source>
</evidence>
<feature type="transmembrane region" description="Helical" evidence="7">
    <location>
        <begin position="295"/>
        <end position="320"/>
    </location>
</feature>
<comment type="subcellular location">
    <subcellularLocation>
        <location evidence="1">Membrane</location>
        <topology evidence="1">Multi-pass membrane protein</topology>
    </subcellularLocation>
</comment>
<keyword evidence="5 7" id="KW-0472">Membrane</keyword>
<feature type="transmembrane region" description="Helical" evidence="7">
    <location>
        <begin position="232"/>
        <end position="250"/>
    </location>
</feature>
<dbReference type="Proteomes" id="UP000703661">
    <property type="component" value="Unassembled WGS sequence"/>
</dbReference>
<organism evidence="8 9">
    <name type="scientific">Entomortierella chlamydospora</name>
    <dbReference type="NCBI Taxonomy" id="101097"/>
    <lineage>
        <taxon>Eukaryota</taxon>
        <taxon>Fungi</taxon>
        <taxon>Fungi incertae sedis</taxon>
        <taxon>Mucoromycota</taxon>
        <taxon>Mortierellomycotina</taxon>
        <taxon>Mortierellomycetes</taxon>
        <taxon>Mortierellales</taxon>
        <taxon>Mortierellaceae</taxon>
        <taxon>Entomortierella</taxon>
    </lineage>
</organism>
<feature type="transmembrane region" description="Helical" evidence="7">
    <location>
        <begin position="512"/>
        <end position="533"/>
    </location>
</feature>
<feature type="transmembrane region" description="Helical" evidence="7">
    <location>
        <begin position="71"/>
        <end position="91"/>
    </location>
</feature>
<feature type="transmembrane region" description="Helical" evidence="7">
    <location>
        <begin position="650"/>
        <end position="671"/>
    </location>
</feature>
<dbReference type="InterPro" id="IPR002549">
    <property type="entry name" value="AI-2E-like"/>
</dbReference>
<feature type="transmembrane region" description="Helical" evidence="7">
    <location>
        <begin position="540"/>
        <end position="557"/>
    </location>
</feature>
<evidence type="ECO:0000256" key="6">
    <source>
        <dbReference type="SAM" id="MobiDB-lite"/>
    </source>
</evidence>
<dbReference type="GO" id="GO:0016020">
    <property type="term" value="C:membrane"/>
    <property type="evidence" value="ECO:0007669"/>
    <property type="project" value="UniProtKB-SubCell"/>
</dbReference>
<evidence type="ECO:0000256" key="2">
    <source>
        <dbReference type="ARBA" id="ARBA00009773"/>
    </source>
</evidence>
<sequence length="797" mass="88783">MLRPSLQPKDALVLCTVSVLFIYFGLVLWTNYAIIVPYWTPLFWAAALSVPLHSLKSRLLPPLHEAFENDIMDIVASALGGVIIFVIRFFLGSYVANAIKAIFRGYCYIVYIICDGRSRSTNKTGLSGDGDDLKEDQWEQDTKDGPYYKRASEYDMDGTQLDKLSEDDFELRPRYQTLVDQEPDKYARPANWPSYVDLLRAALIYVVLQWTTPTELWDFVKTLWSEVQFGTLTQLTYLILAIIVHMQFVCMKQVVRMAERVFYPGLTPEELEERSILTTASRVIRRAIQESLNSMLATTIVLSTLSILGVLVTILSVGVAHDIQGLLVQTHHRVANFRYEQVQGLQGDHETGYASASKNPLLGHVDEALSQAYDAGIDWFDPILKEAFPNLAWGATDWAYHVANIVVDVDQQETIVTPRTPVDTRKVDIKKNPEIEEVMVRLSQAANQIPFTDDDKLDSAASRSEEDIVLEKPELWVIPTLESLGISGIKTESTGEFTAQKQSQKAINISQINYLLGIVLGYGGFDTPAMLSGFNTFNDLLFRWILFLLGLLTFTGLKVSPLQRVGWIVDQALAPPESNFGSSKLSASASPGRSIAKSIEFAISGTFVSMFKLSIYHTIFTIIWTRFLSRQVMPLIEAGAASSDFVAVKYAWLTSLLGIVLILFPIAPNWLVSLPGAIIHFYIYGQRSMEAIALVMGHVVMASMVDGAVWDSHVIKSARPGVSSAFWLGLWVFLGGMKWGPKGLLLGPVLFAAVPSIWSALLELRGRPNAEDGYLSRRVAPGFSREFAPARFARTSS</sequence>
<feature type="compositionally biased region" description="Basic and acidic residues" evidence="6">
    <location>
        <begin position="135"/>
        <end position="150"/>
    </location>
</feature>
<protein>
    <submittedName>
        <fullName evidence="8">Uncharacterized protein</fullName>
    </submittedName>
</protein>
<evidence type="ECO:0000313" key="8">
    <source>
        <dbReference type="EMBL" id="KAG0018421.1"/>
    </source>
</evidence>
<keyword evidence="3 7" id="KW-0812">Transmembrane</keyword>
<evidence type="ECO:0000256" key="7">
    <source>
        <dbReference type="SAM" id="Phobius"/>
    </source>
</evidence>
<dbReference type="PANTHER" id="PTHR21716">
    <property type="entry name" value="TRANSMEMBRANE PROTEIN"/>
    <property type="match status" value="1"/>
</dbReference>
<proteinExistence type="inferred from homology"/>
<evidence type="ECO:0000256" key="3">
    <source>
        <dbReference type="ARBA" id="ARBA00022692"/>
    </source>
</evidence>
<feature type="transmembrane region" description="Helical" evidence="7">
    <location>
        <begin position="610"/>
        <end position="629"/>
    </location>
</feature>
<gene>
    <name evidence="8" type="ORF">BGZ80_007193</name>
</gene>